<dbReference type="Gene3D" id="3.90.550.10">
    <property type="entry name" value="Spore Coat Polysaccharide Biosynthesis Protein SpsA, Chain A"/>
    <property type="match status" value="1"/>
</dbReference>
<protein>
    <recommendedName>
        <fullName evidence="5">Nucleotide-diphospho-sugar transferase</fullName>
    </recommendedName>
</protein>
<keyword evidence="2" id="KW-0812">Transmembrane</keyword>
<feature type="transmembrane region" description="Helical" evidence="2">
    <location>
        <begin position="9"/>
        <end position="27"/>
    </location>
</feature>
<name>A0A4U0XVB7_9PEZI</name>
<dbReference type="PANTHER" id="PTHR11183">
    <property type="entry name" value="GLYCOGENIN SUBFAMILY MEMBER"/>
    <property type="match status" value="1"/>
</dbReference>
<sequence length="379" mass="43172">MALFRSKAVVIPIAIIISLCLFAFAPLPTRIDDGRDQLIQHITDSAKGGYTADPPKEPDHTAGFGPLDTTGGHKPDPEAKYAFATFLAGTTQDPSDTDWNHDHYFLATRILAYQLLHCPETRSKSNIPFIVLVTRDVPEAKRARLKKDGATVVEAEYFHEDWIVTETSTWQDVMTKLRLWELTQYERIAFLDGDTILTRPLDGLFDDPAVRLMDTGNETAHIRDDEDPLPPAYSFAGVPEMKRVHGYPPTDANHDYPNINYLNAGFFVFRPSADILAYYASVMKVPNRFNPMFPEQNLLNYAHRREGNMPWTMLGNEWNIHYPTVEDLLGGVASLHEKWWAPVHDELRPFMDSWRWRMEGFFEARDAAEKTRATTPTSS</sequence>
<dbReference type="EMBL" id="NAJN01000085">
    <property type="protein sequence ID" value="TKA79748.1"/>
    <property type="molecule type" value="Genomic_DNA"/>
</dbReference>
<dbReference type="InterPro" id="IPR029044">
    <property type="entry name" value="Nucleotide-diphossugar_trans"/>
</dbReference>
<dbReference type="STRING" id="331657.A0A4U0XVB7"/>
<dbReference type="Proteomes" id="UP000308768">
    <property type="component" value="Unassembled WGS sequence"/>
</dbReference>
<evidence type="ECO:0000313" key="3">
    <source>
        <dbReference type="EMBL" id="TKA79748.1"/>
    </source>
</evidence>
<dbReference type="SUPFAM" id="SSF53448">
    <property type="entry name" value="Nucleotide-diphospho-sugar transferases"/>
    <property type="match status" value="1"/>
</dbReference>
<evidence type="ECO:0000256" key="1">
    <source>
        <dbReference type="SAM" id="MobiDB-lite"/>
    </source>
</evidence>
<evidence type="ECO:0008006" key="5">
    <source>
        <dbReference type="Google" id="ProtNLM"/>
    </source>
</evidence>
<gene>
    <name evidence="3" type="ORF">B0A49_00562</name>
</gene>
<feature type="region of interest" description="Disordered" evidence="1">
    <location>
        <begin position="45"/>
        <end position="71"/>
    </location>
</feature>
<dbReference type="InterPro" id="IPR050587">
    <property type="entry name" value="GNT1/Glycosyltrans_8"/>
</dbReference>
<evidence type="ECO:0000313" key="4">
    <source>
        <dbReference type="Proteomes" id="UP000308768"/>
    </source>
</evidence>
<keyword evidence="4" id="KW-1185">Reference proteome</keyword>
<keyword evidence="2" id="KW-0472">Membrane</keyword>
<evidence type="ECO:0000256" key="2">
    <source>
        <dbReference type="SAM" id="Phobius"/>
    </source>
</evidence>
<dbReference type="AlphaFoldDB" id="A0A4U0XVB7"/>
<reference evidence="3 4" key="1">
    <citation type="submission" date="2017-03" db="EMBL/GenBank/DDBJ databases">
        <title>Genomes of endolithic fungi from Antarctica.</title>
        <authorList>
            <person name="Coleine C."/>
            <person name="Masonjones S."/>
            <person name="Stajich J.E."/>
        </authorList>
    </citation>
    <scope>NUCLEOTIDE SEQUENCE [LARGE SCALE GENOMIC DNA]</scope>
    <source>
        <strain evidence="3 4">CCFEE 5187</strain>
    </source>
</reference>
<accession>A0A4U0XVB7</accession>
<organism evidence="3 4">
    <name type="scientific">Cryomyces minteri</name>
    <dbReference type="NCBI Taxonomy" id="331657"/>
    <lineage>
        <taxon>Eukaryota</taxon>
        <taxon>Fungi</taxon>
        <taxon>Dikarya</taxon>
        <taxon>Ascomycota</taxon>
        <taxon>Pezizomycotina</taxon>
        <taxon>Dothideomycetes</taxon>
        <taxon>Dothideomycetes incertae sedis</taxon>
        <taxon>Cryomyces</taxon>
    </lineage>
</organism>
<dbReference type="OrthoDB" id="2014201at2759"/>
<comment type="caution">
    <text evidence="3">The sequence shown here is derived from an EMBL/GenBank/DDBJ whole genome shotgun (WGS) entry which is preliminary data.</text>
</comment>
<proteinExistence type="predicted"/>
<keyword evidence="2" id="KW-1133">Transmembrane helix</keyword>